<protein>
    <submittedName>
        <fullName evidence="2">NAD-dependent epimerase/dehydratase family protein</fullName>
    </submittedName>
</protein>
<proteinExistence type="predicted"/>
<dbReference type="Proteomes" id="UP000295124">
    <property type="component" value="Unassembled WGS sequence"/>
</dbReference>
<dbReference type="AlphaFoldDB" id="A0A4V2YPF5"/>
<dbReference type="InterPro" id="IPR036291">
    <property type="entry name" value="NAD(P)-bd_dom_sf"/>
</dbReference>
<name>A0A4V2YPF5_9ACTN</name>
<keyword evidence="3" id="KW-1185">Reference proteome</keyword>
<reference evidence="2 3" key="1">
    <citation type="submission" date="2019-03" db="EMBL/GenBank/DDBJ databases">
        <title>Draft genome sequences of novel Actinobacteria.</title>
        <authorList>
            <person name="Sahin N."/>
            <person name="Ay H."/>
            <person name="Saygin H."/>
        </authorList>
    </citation>
    <scope>NUCLEOTIDE SEQUENCE [LARGE SCALE GENOMIC DNA]</scope>
    <source>
        <strain evidence="2 3">JCM 13523</strain>
    </source>
</reference>
<dbReference type="Pfam" id="PF01370">
    <property type="entry name" value="Epimerase"/>
    <property type="match status" value="1"/>
</dbReference>
<dbReference type="OrthoDB" id="8205493at2"/>
<evidence type="ECO:0000313" key="2">
    <source>
        <dbReference type="EMBL" id="TDD57787.1"/>
    </source>
</evidence>
<dbReference type="Gene3D" id="3.40.50.720">
    <property type="entry name" value="NAD(P)-binding Rossmann-like Domain"/>
    <property type="match status" value="1"/>
</dbReference>
<dbReference type="EMBL" id="SMKX01000065">
    <property type="protein sequence ID" value="TDD57787.1"/>
    <property type="molecule type" value="Genomic_DNA"/>
</dbReference>
<gene>
    <name evidence="2" type="ORF">E1263_21950</name>
</gene>
<accession>A0A4V2YPF5</accession>
<dbReference type="SUPFAM" id="SSF51735">
    <property type="entry name" value="NAD(P)-binding Rossmann-fold domains"/>
    <property type="match status" value="1"/>
</dbReference>
<comment type="caution">
    <text evidence="2">The sequence shown here is derived from an EMBL/GenBank/DDBJ whole genome shotgun (WGS) entry which is preliminary data.</text>
</comment>
<evidence type="ECO:0000313" key="3">
    <source>
        <dbReference type="Proteomes" id="UP000295124"/>
    </source>
</evidence>
<dbReference type="InterPro" id="IPR001509">
    <property type="entry name" value="Epimerase_deHydtase"/>
</dbReference>
<organism evidence="2 3">
    <name type="scientific">Kribbella antibiotica</name>
    <dbReference type="NCBI Taxonomy" id="190195"/>
    <lineage>
        <taxon>Bacteria</taxon>
        <taxon>Bacillati</taxon>
        <taxon>Actinomycetota</taxon>
        <taxon>Actinomycetes</taxon>
        <taxon>Propionibacteriales</taxon>
        <taxon>Kribbellaceae</taxon>
        <taxon>Kribbella</taxon>
    </lineage>
</organism>
<feature type="domain" description="NAD-dependent epimerase/dehydratase" evidence="1">
    <location>
        <begin position="6"/>
        <end position="210"/>
    </location>
</feature>
<sequence>MTFSVVVGAGGTGRAVARLLADSGERVKLVTRSGSGPEHPGIERIAGDATAVDWLTSLSAGATTLYNCAMPSYDRWPTDWPPLAAALLTVAERSGADYVMLGNVYAYGPVTGLVVEDQPSAPTTVKGAVRAQMWADALAAHEAGRVRVTEVRGSDFLGADTMSVYNLLVVPAVLAGVATSYPADLDVEHSWTYVDDAARTMIAAARHDDAWGRAWHVPSVSALPVRALSAELAALASAPEPQVTELTLVELARLGTQDPITAELLEMQYLVRAPFLLDSTHSEAVLGVTATPLKAVLTETIDAHQHVTAR</sequence>
<dbReference type="RefSeq" id="WP_132170307.1">
    <property type="nucleotide sequence ID" value="NZ_SMKX01000065.1"/>
</dbReference>
<evidence type="ECO:0000259" key="1">
    <source>
        <dbReference type="Pfam" id="PF01370"/>
    </source>
</evidence>